<comment type="caution">
    <text evidence="2">The sequence shown here is derived from an EMBL/GenBank/DDBJ whole genome shotgun (WGS) entry which is preliminary data.</text>
</comment>
<feature type="coiled-coil region" evidence="1">
    <location>
        <begin position="133"/>
        <end position="197"/>
    </location>
</feature>
<evidence type="ECO:0000313" key="3">
    <source>
        <dbReference type="Proteomes" id="UP001139226"/>
    </source>
</evidence>
<gene>
    <name evidence="2" type="ORF">ML462_15420</name>
</gene>
<evidence type="ECO:0000313" key="2">
    <source>
        <dbReference type="EMBL" id="MCH4824562.1"/>
    </source>
</evidence>
<reference evidence="2" key="1">
    <citation type="submission" date="2022-03" db="EMBL/GenBank/DDBJ databases">
        <title>Gramella crocea sp. nov., isolated from activated sludge of a seafood processing plant.</title>
        <authorList>
            <person name="Zhang X."/>
        </authorList>
    </citation>
    <scope>NUCLEOTIDE SEQUENCE</scope>
    <source>
        <strain evidence="2">YJ019</strain>
    </source>
</reference>
<dbReference type="EMBL" id="JAKVTV010000007">
    <property type="protein sequence ID" value="MCH4824562.1"/>
    <property type="molecule type" value="Genomic_DNA"/>
</dbReference>
<sequence>MKKIDNKEIVTSTAKSIFGVIPFGGAALDELFFEYNGRIKQKRLNRFVEILADNFTAEKDINIDNIKTEDFNDLFEAVIRRVVQTKSELKLLRFKDILIKELNNPTQETELIDIYLDLISSLSEEELIILLSHKDFDKSYDEERKQLDNLNERYTKVKENQRSESIIIGRSKYQDEYETVTKQINQINEKHKKLEKYRNANYYNLTEQKFIFYKQRLFSKGLILDWGIGRIGVDPFEMMSITQFGAEFIDFIKNSDT</sequence>
<keyword evidence="1" id="KW-0175">Coiled coil</keyword>
<protein>
    <submittedName>
        <fullName evidence="2">Uncharacterized protein</fullName>
    </submittedName>
</protein>
<organism evidence="2 3">
    <name type="scientific">Christiangramia lutea</name>
    <dbReference type="NCBI Taxonomy" id="1607951"/>
    <lineage>
        <taxon>Bacteria</taxon>
        <taxon>Pseudomonadati</taxon>
        <taxon>Bacteroidota</taxon>
        <taxon>Flavobacteriia</taxon>
        <taxon>Flavobacteriales</taxon>
        <taxon>Flavobacteriaceae</taxon>
        <taxon>Christiangramia</taxon>
    </lineage>
</organism>
<accession>A0A9X2ACK1</accession>
<name>A0A9X2ACK1_9FLAO</name>
<evidence type="ECO:0000256" key="1">
    <source>
        <dbReference type="SAM" id="Coils"/>
    </source>
</evidence>
<keyword evidence="3" id="KW-1185">Reference proteome</keyword>
<proteinExistence type="predicted"/>
<dbReference type="Proteomes" id="UP001139226">
    <property type="component" value="Unassembled WGS sequence"/>
</dbReference>
<dbReference type="AlphaFoldDB" id="A0A9X2ACK1"/>
<dbReference type="RefSeq" id="WP_240714730.1">
    <property type="nucleotide sequence ID" value="NZ_JAKVTV010000007.1"/>
</dbReference>